<evidence type="ECO:0000313" key="2">
    <source>
        <dbReference type="Proteomes" id="UP001564408"/>
    </source>
</evidence>
<keyword evidence="2" id="KW-1185">Reference proteome</keyword>
<reference evidence="1 2" key="1">
    <citation type="submission" date="2024-05" db="EMBL/GenBank/DDBJ databases">
        <title>Genome Sequence and Characterization of the New Strain Purple Sulfur Bacterium of Genus Thioalkalicoccus.</title>
        <authorList>
            <person name="Bryantseva I.A."/>
            <person name="Kyndt J.A."/>
            <person name="Imhoff J.F."/>
        </authorList>
    </citation>
    <scope>NUCLEOTIDE SEQUENCE [LARGE SCALE GENOMIC DNA]</scope>
    <source>
        <strain evidence="1 2">Um2</strain>
    </source>
</reference>
<proteinExistence type="predicted"/>
<evidence type="ECO:0008006" key="3">
    <source>
        <dbReference type="Google" id="ProtNLM"/>
    </source>
</evidence>
<dbReference type="EMBL" id="JBDKXB010000007">
    <property type="protein sequence ID" value="MEY6432279.1"/>
    <property type="molecule type" value="Genomic_DNA"/>
</dbReference>
<evidence type="ECO:0000313" key="1">
    <source>
        <dbReference type="EMBL" id="MEY6432279.1"/>
    </source>
</evidence>
<dbReference type="RefSeq" id="WP_369666667.1">
    <property type="nucleotide sequence ID" value="NZ_JBDKXB010000007.1"/>
</dbReference>
<accession>A0ABV4BEN8</accession>
<sequence length="98" mass="10736">MSADPPAVAEPMPSSAIATTEFDGILETLDGLEQRLTDIAERALVDADAAVAVEERRRHERLYDETSRRLGELQSARLDFLRELDRLTAADPEAGGGR</sequence>
<dbReference type="Proteomes" id="UP001564408">
    <property type="component" value="Unassembled WGS sequence"/>
</dbReference>
<protein>
    <recommendedName>
        <fullName evidence="3">DUF904 domain-containing protein</fullName>
    </recommendedName>
</protein>
<name>A0ABV4BEN8_9GAMM</name>
<organism evidence="1 2">
    <name type="scientific">Thioalkalicoccus limnaeus</name>
    <dbReference type="NCBI Taxonomy" id="120681"/>
    <lineage>
        <taxon>Bacteria</taxon>
        <taxon>Pseudomonadati</taxon>
        <taxon>Pseudomonadota</taxon>
        <taxon>Gammaproteobacteria</taxon>
        <taxon>Chromatiales</taxon>
        <taxon>Chromatiaceae</taxon>
        <taxon>Thioalkalicoccus</taxon>
    </lineage>
</organism>
<comment type="caution">
    <text evidence="1">The sequence shown here is derived from an EMBL/GenBank/DDBJ whole genome shotgun (WGS) entry which is preliminary data.</text>
</comment>
<gene>
    <name evidence="1" type="ORF">ABC977_07625</name>
</gene>